<evidence type="ECO:0000259" key="1">
    <source>
        <dbReference type="Pfam" id="PF13676"/>
    </source>
</evidence>
<dbReference type="InterPro" id="IPR035897">
    <property type="entry name" value="Toll_tir_struct_dom_sf"/>
</dbReference>
<accession>I7FIJ1</accession>
<evidence type="ECO:0000313" key="3">
    <source>
        <dbReference type="Proteomes" id="UP000000577"/>
    </source>
</evidence>
<dbReference type="InterPro" id="IPR000157">
    <property type="entry name" value="TIR_dom"/>
</dbReference>
<dbReference type="KEGG" id="gsu:GSU3594"/>
<dbReference type="Gene3D" id="3.40.50.10140">
    <property type="entry name" value="Toll/interleukin-1 receptor homology (TIR) domain"/>
    <property type="match status" value="1"/>
</dbReference>
<evidence type="ECO:0000313" key="2">
    <source>
        <dbReference type="EMBL" id="AFP20488.1"/>
    </source>
</evidence>
<dbReference type="Proteomes" id="UP000000577">
    <property type="component" value="Chromosome"/>
</dbReference>
<keyword evidence="3" id="KW-1185">Reference proteome</keyword>
<dbReference type="STRING" id="243231.GSU3594"/>
<name>I7FIJ1_GEOSL</name>
<protein>
    <recommendedName>
        <fullName evidence="1">TIR domain-containing protein</fullName>
    </recommendedName>
</protein>
<dbReference type="AlphaFoldDB" id="I7FIJ1"/>
<dbReference type="SUPFAM" id="SSF52200">
    <property type="entry name" value="Toll/Interleukin receptor TIR domain"/>
    <property type="match status" value="1"/>
</dbReference>
<organism evidence="2 3">
    <name type="scientific">Geobacter sulfurreducens (strain ATCC 51573 / DSM 12127 / PCA)</name>
    <dbReference type="NCBI Taxonomy" id="243231"/>
    <lineage>
        <taxon>Bacteria</taxon>
        <taxon>Pseudomonadati</taxon>
        <taxon>Thermodesulfobacteriota</taxon>
        <taxon>Desulfuromonadia</taxon>
        <taxon>Geobacterales</taxon>
        <taxon>Geobacteraceae</taxon>
        <taxon>Geobacter</taxon>
    </lineage>
</organism>
<feature type="domain" description="TIR" evidence="1">
    <location>
        <begin position="6"/>
        <end position="55"/>
    </location>
</feature>
<sequence length="59" mass="6673">MLYDAFISHASEDKQDFVRGLAEALRDNNVAVWYDEFTLKVGSSLRRSIDHGLSTAIEN</sequence>
<reference evidence="2 3" key="1">
    <citation type="journal article" date="2003" name="Science">
        <title>Genome of Geobacter sulfurreducens: metal reduction in subsurface environments.</title>
        <authorList>
            <person name="Methe B.A."/>
            <person name="Nelson K.E."/>
            <person name="Eisen J.A."/>
            <person name="Paulsen I.T."/>
            <person name="Nelson W."/>
            <person name="Heidelberg J.F."/>
            <person name="Wu D."/>
            <person name="Wu M."/>
            <person name="Ward N."/>
            <person name="Beanan M.J."/>
            <person name="Dodson R.J."/>
            <person name="Madupu R."/>
            <person name="Brinkac L.M."/>
            <person name="Daugherty S.C."/>
            <person name="DeBoy R.T."/>
            <person name="Durkin A.S."/>
            <person name="Gwinn M."/>
            <person name="Kolonay J.F."/>
            <person name="Sullivan S.A."/>
            <person name="Haft D.H."/>
            <person name="Selengut J."/>
            <person name="Davidsen T.M."/>
            <person name="Zafar N."/>
            <person name="White O."/>
            <person name="Tran B."/>
            <person name="Romero C."/>
            <person name="Forberger H.A."/>
            <person name="Weidman J."/>
            <person name="Khouri H."/>
            <person name="Feldblyum T.V."/>
            <person name="Utterback T.R."/>
            <person name="Van Aken S.E."/>
            <person name="Lovley D.R."/>
            <person name="Fraser C.M."/>
        </authorList>
    </citation>
    <scope>NUCLEOTIDE SEQUENCE [LARGE SCALE GENOMIC DNA]</scope>
    <source>
        <strain evidence="3">ATCC 51573 / DSM 12127 / PCA</strain>
    </source>
</reference>
<dbReference type="EMBL" id="AE017180">
    <property type="protein sequence ID" value="AFP20488.1"/>
    <property type="molecule type" value="Genomic_DNA"/>
</dbReference>
<dbReference type="EnsemblBacteria" id="AFP20488">
    <property type="protein sequence ID" value="AFP20488"/>
    <property type="gene ID" value="GSU3594"/>
</dbReference>
<dbReference type="InParanoid" id="I7FIJ1"/>
<dbReference type="HOGENOM" id="CLU_2953965_0_0_7"/>
<dbReference type="SMR" id="I7FIJ1"/>
<gene>
    <name evidence="2" type="ordered locus">GSU3594</name>
</gene>
<dbReference type="OrthoDB" id="4774809at2"/>
<dbReference type="eggNOG" id="COG4916">
    <property type="taxonomic scope" value="Bacteria"/>
</dbReference>
<dbReference type="GO" id="GO:0007165">
    <property type="term" value="P:signal transduction"/>
    <property type="evidence" value="ECO:0007669"/>
    <property type="project" value="InterPro"/>
</dbReference>
<reference evidence="2 3" key="2">
    <citation type="journal article" date="2012" name="BMC Genomics">
        <title>Comparative genomic analysis of Geobacter sulfurreducens KN400, a strain with enhanced capacity for extracellular electron transfer and electricity production.</title>
        <authorList>
            <person name="Butler J.E."/>
            <person name="Young N.D."/>
            <person name="Aklujkar M."/>
            <person name="Lovley D.R."/>
        </authorList>
    </citation>
    <scope>NUCLEOTIDE SEQUENCE [LARGE SCALE GENOMIC DNA]</scope>
    <source>
        <strain evidence="3">ATCC 51573 / DSM 12127 / PCA</strain>
    </source>
</reference>
<dbReference type="Pfam" id="PF13676">
    <property type="entry name" value="TIR_2"/>
    <property type="match status" value="1"/>
</dbReference>
<proteinExistence type="predicted"/>
<dbReference type="RefSeq" id="WP_010943231.1">
    <property type="nucleotide sequence ID" value="NC_002939.5"/>
</dbReference>